<sequence>MMEQAVNRTYICKHVDYSDGIWHDVSPIALTDVVTGEAVKEETLVKACWDNQALYVRFECADSYAVSDFKNRNDPLYEQDVVEVFIDEAGNGKRYVEIVVSPNNIVYEVMIDHNDENDELKFSIDRDWVTKGLVTSVDIQEDLRIYTMIIPLTNFNKQPTDGTEWKINFYRIDEEQNGKRHFQAWSPSGAINFHVSSLFGTLRFSRL</sequence>
<protein>
    <submittedName>
        <fullName evidence="2">Carbohydrate binding protein with CBM9 domain</fullName>
    </submittedName>
</protein>
<evidence type="ECO:0000313" key="2">
    <source>
        <dbReference type="EMBL" id="RED57269.1"/>
    </source>
</evidence>
<evidence type="ECO:0000313" key="3">
    <source>
        <dbReference type="Proteomes" id="UP000256869"/>
    </source>
</evidence>
<evidence type="ECO:0000259" key="1">
    <source>
        <dbReference type="Pfam" id="PF06452"/>
    </source>
</evidence>
<dbReference type="Gene3D" id="2.60.40.1190">
    <property type="match status" value="1"/>
</dbReference>
<gene>
    <name evidence="2" type="ORF">DFP95_111184</name>
</gene>
<comment type="caution">
    <text evidence="2">The sequence shown here is derived from an EMBL/GenBank/DDBJ whole genome shotgun (WGS) entry which is preliminary data.</text>
</comment>
<dbReference type="AlphaFoldDB" id="A0A3D9I6V7"/>
<dbReference type="GO" id="GO:0030246">
    <property type="term" value="F:carbohydrate binding"/>
    <property type="evidence" value="ECO:0007669"/>
    <property type="project" value="InterPro"/>
</dbReference>
<dbReference type="Pfam" id="PF06452">
    <property type="entry name" value="CBM9_1"/>
    <property type="match status" value="1"/>
</dbReference>
<dbReference type="GO" id="GO:0004553">
    <property type="term" value="F:hydrolase activity, hydrolyzing O-glycosyl compounds"/>
    <property type="evidence" value="ECO:0007669"/>
    <property type="project" value="InterPro"/>
</dbReference>
<keyword evidence="3" id="KW-1185">Reference proteome</keyword>
<organism evidence="2 3">
    <name type="scientific">Cohnella lupini</name>
    <dbReference type="NCBI Taxonomy" id="1294267"/>
    <lineage>
        <taxon>Bacteria</taxon>
        <taxon>Bacillati</taxon>
        <taxon>Bacillota</taxon>
        <taxon>Bacilli</taxon>
        <taxon>Bacillales</taxon>
        <taxon>Paenibacillaceae</taxon>
        <taxon>Cohnella</taxon>
    </lineage>
</organism>
<dbReference type="SUPFAM" id="SSF49344">
    <property type="entry name" value="CBD9-like"/>
    <property type="match status" value="1"/>
</dbReference>
<dbReference type="InterPro" id="IPR010502">
    <property type="entry name" value="Carb-bd_dom_fam9"/>
</dbReference>
<accession>A0A3D9I6V7</accession>
<feature type="domain" description="Carbohydrate-binding" evidence="1">
    <location>
        <begin position="19"/>
        <end position="203"/>
    </location>
</feature>
<dbReference type="Proteomes" id="UP000256869">
    <property type="component" value="Unassembled WGS sequence"/>
</dbReference>
<dbReference type="EMBL" id="QRDY01000011">
    <property type="protein sequence ID" value="RED57269.1"/>
    <property type="molecule type" value="Genomic_DNA"/>
</dbReference>
<reference evidence="2 3" key="1">
    <citation type="submission" date="2018-07" db="EMBL/GenBank/DDBJ databases">
        <title>Genomic Encyclopedia of Type Strains, Phase III (KMG-III): the genomes of soil and plant-associated and newly described type strains.</title>
        <authorList>
            <person name="Whitman W."/>
        </authorList>
    </citation>
    <scope>NUCLEOTIDE SEQUENCE [LARGE SCALE GENOMIC DNA]</scope>
    <source>
        <strain evidence="2 3">CECT 8236</strain>
    </source>
</reference>
<dbReference type="CDD" id="cd09620">
    <property type="entry name" value="CBM9_like_3"/>
    <property type="match status" value="1"/>
</dbReference>
<name>A0A3D9I6V7_9BACL</name>
<dbReference type="GO" id="GO:0016052">
    <property type="term" value="P:carbohydrate catabolic process"/>
    <property type="evidence" value="ECO:0007669"/>
    <property type="project" value="InterPro"/>
</dbReference>
<proteinExistence type="predicted"/>